<name>A0A7J8BX60_MOLMO</name>
<dbReference type="Proteomes" id="UP000550707">
    <property type="component" value="Unassembled WGS sequence"/>
</dbReference>
<comment type="similarity">
    <text evidence="1">Belongs to the FAM216 family.</text>
</comment>
<evidence type="ECO:0000313" key="4">
    <source>
        <dbReference type="Proteomes" id="UP000550707"/>
    </source>
</evidence>
<dbReference type="Pfam" id="PF15107">
    <property type="entry name" value="FAM216B"/>
    <property type="match status" value="1"/>
</dbReference>
<accession>A0A7J8BX60</accession>
<evidence type="ECO:0000256" key="1">
    <source>
        <dbReference type="ARBA" id="ARBA00008615"/>
    </source>
</evidence>
<dbReference type="EMBL" id="JACASF010000022">
    <property type="protein sequence ID" value="KAF6403364.1"/>
    <property type="molecule type" value="Genomic_DNA"/>
</dbReference>
<evidence type="ECO:0000256" key="2">
    <source>
        <dbReference type="SAM" id="MobiDB-lite"/>
    </source>
</evidence>
<comment type="caution">
    <text evidence="3">The sequence shown here is derived from an EMBL/GenBank/DDBJ whole genome shotgun (WGS) entry which is preliminary data.</text>
</comment>
<reference evidence="3 4" key="1">
    <citation type="journal article" date="2020" name="Nature">
        <title>Six reference-quality genomes reveal evolution of bat adaptations.</title>
        <authorList>
            <person name="Jebb D."/>
            <person name="Huang Z."/>
            <person name="Pippel M."/>
            <person name="Hughes G.M."/>
            <person name="Lavrichenko K."/>
            <person name="Devanna P."/>
            <person name="Winkler S."/>
            <person name="Jermiin L.S."/>
            <person name="Skirmuntt E.C."/>
            <person name="Katzourakis A."/>
            <person name="Burkitt-Gray L."/>
            <person name="Ray D.A."/>
            <person name="Sullivan K.A.M."/>
            <person name="Roscito J.G."/>
            <person name="Kirilenko B.M."/>
            <person name="Davalos L.M."/>
            <person name="Corthals A.P."/>
            <person name="Power M.L."/>
            <person name="Jones G."/>
            <person name="Ransome R.D."/>
            <person name="Dechmann D.K.N."/>
            <person name="Locatelli A.G."/>
            <person name="Puechmaille S.J."/>
            <person name="Fedrigo O."/>
            <person name="Jarvis E.D."/>
            <person name="Hiller M."/>
            <person name="Vernes S.C."/>
            <person name="Myers E.W."/>
            <person name="Teeling E.C."/>
        </authorList>
    </citation>
    <scope>NUCLEOTIDE SEQUENCE [LARGE SCALE GENOMIC DNA]</scope>
    <source>
        <strain evidence="3">MMolMol1</strain>
        <tissue evidence="3">Muscle</tissue>
    </source>
</reference>
<organism evidence="3 4">
    <name type="scientific">Molossus molossus</name>
    <name type="common">Pallas' mastiff bat</name>
    <name type="synonym">Vespertilio molossus</name>
    <dbReference type="NCBI Taxonomy" id="27622"/>
    <lineage>
        <taxon>Eukaryota</taxon>
        <taxon>Metazoa</taxon>
        <taxon>Chordata</taxon>
        <taxon>Craniata</taxon>
        <taxon>Vertebrata</taxon>
        <taxon>Euteleostomi</taxon>
        <taxon>Mammalia</taxon>
        <taxon>Eutheria</taxon>
        <taxon>Laurasiatheria</taxon>
        <taxon>Chiroptera</taxon>
        <taxon>Yangochiroptera</taxon>
        <taxon>Molossidae</taxon>
        <taxon>Molossus</taxon>
    </lineage>
</organism>
<protein>
    <submittedName>
        <fullName evidence="3">Family with sequence similarity 216 member A</fullName>
    </submittedName>
</protein>
<feature type="region of interest" description="Disordered" evidence="2">
    <location>
        <begin position="1"/>
        <end position="45"/>
    </location>
</feature>
<feature type="compositionally biased region" description="Polar residues" evidence="2">
    <location>
        <begin position="34"/>
        <end position="43"/>
    </location>
</feature>
<dbReference type="PANTHER" id="PTHR16476:SF1">
    <property type="entry name" value="PROTEIN FAM216A"/>
    <property type="match status" value="1"/>
</dbReference>
<evidence type="ECO:0000313" key="3">
    <source>
        <dbReference type="EMBL" id="KAF6403364.1"/>
    </source>
</evidence>
<proteinExistence type="inferred from homology"/>
<dbReference type="AlphaFoldDB" id="A0A7J8BX60"/>
<keyword evidence="4" id="KW-1185">Reference proteome</keyword>
<dbReference type="PANTHER" id="PTHR16476">
    <property type="entry name" value="FAMILY WITH SEQUENCE SIMILARITY 216 MEMBER A"/>
    <property type="match status" value="1"/>
</dbReference>
<dbReference type="InterPro" id="IPR029373">
    <property type="entry name" value="FAM216"/>
</dbReference>
<gene>
    <name evidence="3" type="ORF">HJG59_004888</name>
</gene>
<sequence length="171" mass="18764">MLGQGPVSAWPDCSSSAEPPAVARTEGGGGGSAGQSHYQNSKGTGVLVHHRSHLSSCHSQKQHYPCTTWRHQLERGDSGSSNTTAASAPEMIIQHSLWRPVRNKGGLKTGYASKTRCKSLKIFRKPGRLFMQSVSTNDFESFMNEEKKEDLLSKCMQSMSIEEQGEHLMLT</sequence>